<feature type="region of interest" description="Disordered" evidence="2">
    <location>
        <begin position="47"/>
        <end position="92"/>
    </location>
</feature>
<feature type="transmembrane region" description="Helical" evidence="3">
    <location>
        <begin position="385"/>
        <end position="403"/>
    </location>
</feature>
<dbReference type="Gene3D" id="3.30.70.1820">
    <property type="entry name" value="L1 transposable element, RRM domain"/>
    <property type="match status" value="1"/>
</dbReference>
<dbReference type="Proteomes" id="UP001108240">
    <property type="component" value="Unplaced"/>
</dbReference>
<accession>A0A9J8CRD1</accession>
<dbReference type="OMA" id="MMTTIES"/>
<keyword evidence="3" id="KW-0812">Transmembrane</keyword>
<feature type="compositionally biased region" description="Low complexity" evidence="2">
    <location>
        <begin position="71"/>
        <end position="90"/>
    </location>
</feature>
<evidence type="ECO:0000256" key="1">
    <source>
        <dbReference type="SAM" id="Coils"/>
    </source>
</evidence>
<dbReference type="AlphaFoldDB" id="A0A9J8CRD1"/>
<dbReference type="GeneTree" id="ENSGT00980000198790"/>
<name>A0A9J8CRD1_CYPCA</name>
<feature type="transmembrane region" description="Helical" evidence="3">
    <location>
        <begin position="357"/>
        <end position="378"/>
    </location>
</feature>
<dbReference type="PANTHER" id="PTHR11505">
    <property type="entry name" value="L1 TRANSPOSABLE ELEMENT-RELATED"/>
    <property type="match status" value="1"/>
</dbReference>
<evidence type="ECO:0008006" key="6">
    <source>
        <dbReference type="Google" id="ProtNLM"/>
    </source>
</evidence>
<keyword evidence="3" id="KW-0472">Membrane</keyword>
<reference evidence="4" key="2">
    <citation type="submission" date="2025-09" db="UniProtKB">
        <authorList>
            <consortium name="Ensembl"/>
        </authorList>
    </citation>
    <scope>IDENTIFICATION</scope>
</reference>
<evidence type="ECO:0000313" key="5">
    <source>
        <dbReference type="Proteomes" id="UP001108240"/>
    </source>
</evidence>
<feature type="compositionally biased region" description="Basic residues" evidence="2">
    <location>
        <begin position="47"/>
        <end position="56"/>
    </location>
</feature>
<evidence type="ECO:0000313" key="4">
    <source>
        <dbReference type="Ensembl" id="ENSCCRP00000172369.1"/>
    </source>
</evidence>
<dbReference type="Gene3D" id="1.20.5.1700">
    <property type="match status" value="1"/>
</dbReference>
<sequence length="406" mass="44660">MTIVNTKFSVKASSSLNSVMSSSSSVQFKYYLCRRYRWILSVPNKASQRRQRKMPAKPKSGNAPSAALQRPAAHASSPPGSDSSSPCDSAVMPAAPPDFKEELLSSLRIDMAAIFKTELQAALSDHFTSIKTELQSVKSELSGSITNIQVKVSALESTVVEMETSLSTYSDDIASLQSKVELLSAELLRVDNKCEDLEARSRRNNIRIIGVPEDSTSSSTMSAVSILLKEAFQLDKEPILDRAHRSLQAKPKPGERPRPIIARLHYHTDCSDILRRARAQQRIKVGDMAIHIFPDHTAKTARARAAFNDIRRQLREITLPGLRYGLLYPARLLELALGSPSFGDGVDVSALVRVGGLLLMFSLFGHPVYVCVCVCVCLPPIFPPFSLLSLSGVVFFIHLRLLVNNP</sequence>
<dbReference type="InterPro" id="IPR004244">
    <property type="entry name" value="Transposase_22"/>
</dbReference>
<protein>
    <recommendedName>
        <fullName evidence="6">Transposase element L1Md-A101/L1Md-A102/L1Md-A2</fullName>
    </recommendedName>
</protein>
<keyword evidence="3" id="KW-1133">Transmembrane helix</keyword>
<organism evidence="4 5">
    <name type="scientific">Cyprinus carpio carpio</name>
    <dbReference type="NCBI Taxonomy" id="630221"/>
    <lineage>
        <taxon>Eukaryota</taxon>
        <taxon>Metazoa</taxon>
        <taxon>Chordata</taxon>
        <taxon>Craniata</taxon>
        <taxon>Vertebrata</taxon>
        <taxon>Euteleostomi</taxon>
        <taxon>Actinopterygii</taxon>
        <taxon>Neopterygii</taxon>
        <taxon>Teleostei</taxon>
        <taxon>Ostariophysi</taxon>
        <taxon>Cypriniformes</taxon>
        <taxon>Cyprinidae</taxon>
        <taxon>Cyprininae</taxon>
        <taxon>Cyprinus</taxon>
    </lineage>
</organism>
<evidence type="ECO:0000256" key="2">
    <source>
        <dbReference type="SAM" id="MobiDB-lite"/>
    </source>
</evidence>
<keyword evidence="5" id="KW-1185">Reference proteome</keyword>
<reference evidence="4" key="1">
    <citation type="submission" date="2025-08" db="UniProtKB">
        <authorList>
            <consortium name="Ensembl"/>
        </authorList>
    </citation>
    <scope>IDENTIFICATION</scope>
</reference>
<dbReference type="Ensembl" id="ENSCCRT00000148741.1">
    <property type="protein sequence ID" value="ENSCCRP00000172369.1"/>
    <property type="gene ID" value="ENSCCRG00000053571.1"/>
</dbReference>
<keyword evidence="1" id="KW-0175">Coiled coil</keyword>
<proteinExistence type="predicted"/>
<evidence type="ECO:0000256" key="3">
    <source>
        <dbReference type="SAM" id="Phobius"/>
    </source>
</evidence>
<feature type="coiled-coil region" evidence="1">
    <location>
        <begin position="166"/>
        <end position="200"/>
    </location>
</feature>